<dbReference type="PANTHER" id="PTHR34207">
    <property type="entry name" value="PROTEIN BIC1"/>
    <property type="match status" value="1"/>
</dbReference>
<dbReference type="PANTHER" id="PTHR34207:SF2">
    <property type="entry name" value="PROTEIN BIC1"/>
    <property type="match status" value="1"/>
</dbReference>
<accession>A0A6A4R6U1</accession>
<dbReference type="OrthoDB" id="672067at2759"/>
<dbReference type="InterPro" id="IPR040374">
    <property type="entry name" value="BIC"/>
</dbReference>
<dbReference type="GO" id="GO:0009785">
    <property type="term" value="P:blue light signaling pathway"/>
    <property type="evidence" value="ECO:0007669"/>
    <property type="project" value="InterPro"/>
</dbReference>
<keyword evidence="2" id="KW-1185">Reference proteome</keyword>
<protein>
    <submittedName>
        <fullName evidence="1">Uncharacterized protein</fullName>
    </submittedName>
</protein>
<name>A0A6A4R6U1_LUPAL</name>
<evidence type="ECO:0000313" key="2">
    <source>
        <dbReference type="Proteomes" id="UP000447434"/>
    </source>
</evidence>
<proteinExistence type="predicted"/>
<dbReference type="EMBL" id="WOCE01000001">
    <property type="protein sequence ID" value="KAE9621757.1"/>
    <property type="molecule type" value="Genomic_DNA"/>
</dbReference>
<gene>
    <name evidence="1" type="ORF">Lalb_Chr01g0018161</name>
</gene>
<dbReference type="CDD" id="cd22645">
    <property type="entry name" value="BIC1_CID"/>
    <property type="match status" value="1"/>
</dbReference>
<evidence type="ECO:0000313" key="1">
    <source>
        <dbReference type="EMBL" id="KAE9621757.1"/>
    </source>
</evidence>
<sequence>MKENNTLINIMEQQHRDIKHVTQNTTCASKTNFNNKKVETEESVVGEDSGREKLKRHRVEVAGNVWIPEIWGQEEFLKDWIDCTTAFDASLVHSRITTARKALVEEGRKVNNVIA</sequence>
<dbReference type="AlphaFoldDB" id="A0A6A4R6U1"/>
<dbReference type="Proteomes" id="UP000447434">
    <property type="component" value="Chromosome 1"/>
</dbReference>
<reference evidence="2" key="1">
    <citation type="journal article" date="2020" name="Nat. Commun.">
        <title>Genome sequence of the cluster root forming white lupin.</title>
        <authorList>
            <person name="Hufnagel B."/>
            <person name="Marques A."/>
            <person name="Soriano A."/>
            <person name="Marques L."/>
            <person name="Divol F."/>
            <person name="Doumas P."/>
            <person name="Sallet E."/>
            <person name="Mancinotti D."/>
            <person name="Carrere S."/>
            <person name="Marande W."/>
            <person name="Arribat S."/>
            <person name="Keller J."/>
            <person name="Huneau C."/>
            <person name="Blein T."/>
            <person name="Aime D."/>
            <person name="Laguerre M."/>
            <person name="Taylor J."/>
            <person name="Schubert V."/>
            <person name="Nelson M."/>
            <person name="Geu-Flores F."/>
            <person name="Crespi M."/>
            <person name="Gallardo-Guerrero K."/>
            <person name="Delaux P.-M."/>
            <person name="Salse J."/>
            <person name="Berges H."/>
            <person name="Guyot R."/>
            <person name="Gouzy J."/>
            <person name="Peret B."/>
        </authorList>
    </citation>
    <scope>NUCLEOTIDE SEQUENCE [LARGE SCALE GENOMIC DNA]</scope>
    <source>
        <strain evidence="2">cv. Amiga</strain>
    </source>
</reference>
<organism evidence="1 2">
    <name type="scientific">Lupinus albus</name>
    <name type="common">White lupine</name>
    <name type="synonym">Lupinus termis</name>
    <dbReference type="NCBI Taxonomy" id="3870"/>
    <lineage>
        <taxon>Eukaryota</taxon>
        <taxon>Viridiplantae</taxon>
        <taxon>Streptophyta</taxon>
        <taxon>Embryophyta</taxon>
        <taxon>Tracheophyta</taxon>
        <taxon>Spermatophyta</taxon>
        <taxon>Magnoliopsida</taxon>
        <taxon>eudicotyledons</taxon>
        <taxon>Gunneridae</taxon>
        <taxon>Pentapetalae</taxon>
        <taxon>rosids</taxon>
        <taxon>fabids</taxon>
        <taxon>Fabales</taxon>
        <taxon>Fabaceae</taxon>
        <taxon>Papilionoideae</taxon>
        <taxon>50 kb inversion clade</taxon>
        <taxon>genistoids sensu lato</taxon>
        <taxon>core genistoids</taxon>
        <taxon>Genisteae</taxon>
        <taxon>Lupinus</taxon>
    </lineage>
</organism>
<comment type="caution">
    <text evidence="1">The sequence shown here is derived from an EMBL/GenBank/DDBJ whole genome shotgun (WGS) entry which is preliminary data.</text>
</comment>